<organism evidence="2 3">
    <name type="scientific">Rathayibacter iranicus</name>
    <dbReference type="NCBI Taxonomy" id="59737"/>
    <lineage>
        <taxon>Bacteria</taxon>
        <taxon>Bacillati</taxon>
        <taxon>Actinomycetota</taxon>
        <taxon>Actinomycetes</taxon>
        <taxon>Micrococcales</taxon>
        <taxon>Microbacteriaceae</taxon>
        <taxon>Rathayibacter</taxon>
    </lineage>
</organism>
<proteinExistence type="predicted"/>
<feature type="domain" description="DUF559" evidence="1">
    <location>
        <begin position="202"/>
        <end position="260"/>
    </location>
</feature>
<dbReference type="RefSeq" id="WP_104264979.1">
    <property type="nucleotide sequence ID" value="NZ_CP028130.1"/>
</dbReference>
<dbReference type="EMBL" id="CP028130">
    <property type="protein sequence ID" value="AZZ55832.1"/>
    <property type="molecule type" value="Genomic_DNA"/>
</dbReference>
<accession>A0AAD1ACR4</accession>
<evidence type="ECO:0000259" key="1">
    <source>
        <dbReference type="Pfam" id="PF04480"/>
    </source>
</evidence>
<dbReference type="KEGG" id="ria:C7V51_08065"/>
<dbReference type="Gene3D" id="3.40.960.10">
    <property type="entry name" value="VSR Endonuclease"/>
    <property type="match status" value="1"/>
</dbReference>
<dbReference type="Pfam" id="PF04480">
    <property type="entry name" value="DUF559"/>
    <property type="match status" value="1"/>
</dbReference>
<dbReference type="InterPro" id="IPR007569">
    <property type="entry name" value="DUF559"/>
</dbReference>
<reference evidence="2 3" key="1">
    <citation type="submission" date="2018-03" db="EMBL/GenBank/DDBJ databases">
        <title>Bacteriophage NCPPB3778 and a type I-E CRISPR drive the evolution of the US Biological Select Agent, Rathayibacter toxicus.</title>
        <authorList>
            <person name="Davis E.W.II."/>
            <person name="Tabima J.F."/>
            <person name="Weisberg A.J."/>
            <person name="Dantas Lopes L."/>
            <person name="Wiseman M.S."/>
            <person name="Wiseman M.S."/>
            <person name="Pupko T."/>
            <person name="Belcher M.S."/>
            <person name="Sechler A.J."/>
            <person name="Tancos M.A."/>
            <person name="Schroeder B.K."/>
            <person name="Murray T.D."/>
            <person name="Luster D.G."/>
            <person name="Schneider W.L."/>
            <person name="Rogers E."/>
            <person name="Andreote F.D."/>
            <person name="Grunwald N.J."/>
            <person name="Putnam M.L."/>
            <person name="Chang J.H."/>
        </authorList>
    </citation>
    <scope>NUCLEOTIDE SEQUENCE [LARGE SCALE GENOMIC DNA]</scope>
    <source>
        <strain evidence="2 3">NCCPB 2253</strain>
    </source>
</reference>
<name>A0AAD1ACR4_9MICO</name>
<evidence type="ECO:0000313" key="2">
    <source>
        <dbReference type="EMBL" id="AZZ55832.1"/>
    </source>
</evidence>
<gene>
    <name evidence="2" type="ORF">C7V51_08065</name>
</gene>
<dbReference type="Proteomes" id="UP000283946">
    <property type="component" value="Chromosome"/>
</dbReference>
<sequence>MFTGIVHLSELRTLGIDPRTAIRDGTLKCLRPGWFAAPGAPPEHIRAVLGAGVVSCISFFAARGVRRPEDNRLHLGVTGSSSARSPSADLLLHWGGRTPPAHLPSAEATPERALEHVLLCQPPGQAVAVIDSALHLGVLGSGLLASTLALLPARLWPLLPAFDGRGVGPGVADAVPPARRRHPLRSQDEIAGVGRVDLLINDWLVIELDGRRWHVVEEAFVHDRRCDAAAARLGYAVLRCGYADVVHDWDRTLATICATLERGRTR</sequence>
<protein>
    <submittedName>
        <fullName evidence="2">DUF559 domain-containing protein</fullName>
    </submittedName>
</protein>
<dbReference type="AlphaFoldDB" id="A0AAD1ACR4"/>
<evidence type="ECO:0000313" key="3">
    <source>
        <dbReference type="Proteomes" id="UP000283946"/>
    </source>
</evidence>